<dbReference type="GO" id="GO:1990904">
    <property type="term" value="C:ribonucleoprotein complex"/>
    <property type="evidence" value="ECO:0007669"/>
    <property type="project" value="UniProtKB-KW"/>
</dbReference>
<dbReference type="EMBL" id="ATMH01010870">
    <property type="protein sequence ID" value="EPY16807.1"/>
    <property type="molecule type" value="Genomic_DNA"/>
</dbReference>
<dbReference type="FunFam" id="3.30.1230.20:FF:000003">
    <property type="entry name" value="40S ribosomal protein S21"/>
    <property type="match status" value="1"/>
</dbReference>
<evidence type="ECO:0000256" key="1">
    <source>
        <dbReference type="ARBA" id="ARBA00010228"/>
    </source>
</evidence>
<protein>
    <submittedName>
        <fullName evidence="5">Small subunit ribosomal protein S21e</fullName>
    </submittedName>
</protein>
<evidence type="ECO:0000256" key="4">
    <source>
        <dbReference type="SAM" id="MobiDB-lite"/>
    </source>
</evidence>
<dbReference type="InterPro" id="IPR001931">
    <property type="entry name" value="Ribosomal_eS21"/>
</dbReference>
<organism evidence="5 6">
    <name type="scientific">Strigomonas culicis</name>
    <dbReference type="NCBI Taxonomy" id="28005"/>
    <lineage>
        <taxon>Eukaryota</taxon>
        <taxon>Discoba</taxon>
        <taxon>Euglenozoa</taxon>
        <taxon>Kinetoplastea</taxon>
        <taxon>Metakinetoplastina</taxon>
        <taxon>Trypanosomatida</taxon>
        <taxon>Trypanosomatidae</taxon>
        <taxon>Strigomonadinae</taxon>
        <taxon>Strigomonas</taxon>
    </lineage>
</organism>
<sequence>MATIGTYNEEGTNVDLMIPRKCHATNRLISSFDHSAVQIVIANVKPDGTIDGTTTTLCLTGYLRAQGESDHAINHLAIERGIVRIKSAKPKKAKRSGGKKKAAGADKKRVAGGANKKAPAGARKPGGAAPQRGAAPQKGARPAAQRGAKPQAKAAAPRKPKA</sequence>
<gene>
    <name evidence="5" type="ORF">STCU_10980</name>
</gene>
<accession>S9TFF8</accession>
<comment type="caution">
    <text evidence="5">The sequence shown here is derived from an EMBL/GenBank/DDBJ whole genome shotgun (WGS) entry which is preliminary data.</text>
</comment>
<dbReference type="GO" id="GO:0003735">
    <property type="term" value="F:structural constituent of ribosome"/>
    <property type="evidence" value="ECO:0007669"/>
    <property type="project" value="InterPro"/>
</dbReference>
<keyword evidence="2 5" id="KW-0689">Ribosomal protein</keyword>
<feature type="compositionally biased region" description="Basic residues" evidence="4">
    <location>
        <begin position="86"/>
        <end position="102"/>
    </location>
</feature>
<feature type="compositionally biased region" description="Low complexity" evidence="4">
    <location>
        <begin position="111"/>
        <end position="155"/>
    </location>
</feature>
<feature type="region of interest" description="Disordered" evidence="4">
    <location>
        <begin position="86"/>
        <end position="162"/>
    </location>
</feature>
<dbReference type="Pfam" id="PF01249">
    <property type="entry name" value="Ribosomal_S21e"/>
    <property type="match status" value="1"/>
</dbReference>
<dbReference type="GO" id="GO:0006412">
    <property type="term" value="P:translation"/>
    <property type="evidence" value="ECO:0007669"/>
    <property type="project" value="InterPro"/>
</dbReference>
<evidence type="ECO:0000256" key="2">
    <source>
        <dbReference type="ARBA" id="ARBA00022980"/>
    </source>
</evidence>
<name>S9TFF8_9TRYP</name>
<dbReference type="PANTHER" id="PTHR10442">
    <property type="entry name" value="40S RIBOSOMAL PROTEIN S21"/>
    <property type="match status" value="1"/>
</dbReference>
<keyword evidence="3" id="KW-0687">Ribonucleoprotein</keyword>
<dbReference type="Gene3D" id="3.30.1230.20">
    <property type="match status" value="1"/>
</dbReference>
<dbReference type="AlphaFoldDB" id="S9TFF8"/>
<evidence type="ECO:0000313" key="5">
    <source>
        <dbReference type="EMBL" id="EPY16807.1"/>
    </source>
</evidence>
<evidence type="ECO:0000313" key="6">
    <source>
        <dbReference type="Proteomes" id="UP000015354"/>
    </source>
</evidence>
<keyword evidence="6" id="KW-1185">Reference proteome</keyword>
<dbReference type="OrthoDB" id="278325at2759"/>
<dbReference type="InterPro" id="IPR038579">
    <property type="entry name" value="Ribosomal_eS21_sf"/>
</dbReference>
<dbReference type="GO" id="GO:0005840">
    <property type="term" value="C:ribosome"/>
    <property type="evidence" value="ECO:0007669"/>
    <property type="project" value="UniProtKB-KW"/>
</dbReference>
<dbReference type="Proteomes" id="UP000015354">
    <property type="component" value="Unassembled WGS sequence"/>
</dbReference>
<reference evidence="5 6" key="1">
    <citation type="journal article" date="2013" name="PLoS ONE">
        <title>Predicting the Proteins of Angomonas deanei, Strigomonas culicis and Their Respective Endosymbionts Reveals New Aspects of the Trypanosomatidae Family.</title>
        <authorList>
            <person name="Motta M.C."/>
            <person name="Martins A.C."/>
            <person name="de Souza S.S."/>
            <person name="Catta-Preta C.M."/>
            <person name="Silva R."/>
            <person name="Klein C.C."/>
            <person name="de Almeida L.G."/>
            <person name="de Lima Cunha O."/>
            <person name="Ciapina L.P."/>
            <person name="Brocchi M."/>
            <person name="Colabardini A.C."/>
            <person name="de Araujo Lima B."/>
            <person name="Machado C.R."/>
            <person name="de Almeida Soares C.M."/>
            <person name="Probst C.M."/>
            <person name="de Menezes C.B."/>
            <person name="Thompson C.E."/>
            <person name="Bartholomeu D.C."/>
            <person name="Gradia D.F."/>
            <person name="Pavoni D.P."/>
            <person name="Grisard E.C."/>
            <person name="Fantinatti-Garboggini F."/>
            <person name="Marchini F.K."/>
            <person name="Rodrigues-Luiz G.F."/>
            <person name="Wagner G."/>
            <person name="Goldman G.H."/>
            <person name="Fietto J.L."/>
            <person name="Elias M.C."/>
            <person name="Goldman M.H."/>
            <person name="Sagot M.F."/>
            <person name="Pereira M."/>
            <person name="Stoco P.H."/>
            <person name="de Mendonca-Neto R.P."/>
            <person name="Teixeira S.M."/>
            <person name="Maciel T.E."/>
            <person name="de Oliveira Mendes T.A."/>
            <person name="Urmenyi T.P."/>
            <person name="de Souza W."/>
            <person name="Schenkman S."/>
            <person name="de Vasconcelos A.T."/>
        </authorList>
    </citation>
    <scope>NUCLEOTIDE SEQUENCE [LARGE SCALE GENOMIC DNA]</scope>
</reference>
<comment type="similarity">
    <text evidence="1">Belongs to the eukaryotic ribosomal protein eS21 family.</text>
</comment>
<proteinExistence type="inferred from homology"/>
<evidence type="ECO:0000256" key="3">
    <source>
        <dbReference type="ARBA" id="ARBA00023274"/>
    </source>
</evidence>